<evidence type="ECO:0000313" key="2">
    <source>
        <dbReference type="Proteomes" id="UP001055811"/>
    </source>
</evidence>
<accession>A0ACB8YYA8</accession>
<dbReference type="EMBL" id="CM042017">
    <property type="protein sequence ID" value="KAI3690379.1"/>
    <property type="molecule type" value="Genomic_DNA"/>
</dbReference>
<protein>
    <submittedName>
        <fullName evidence="1">Uncharacterized protein</fullName>
    </submittedName>
</protein>
<organism evidence="1 2">
    <name type="scientific">Cichorium intybus</name>
    <name type="common">Chicory</name>
    <dbReference type="NCBI Taxonomy" id="13427"/>
    <lineage>
        <taxon>Eukaryota</taxon>
        <taxon>Viridiplantae</taxon>
        <taxon>Streptophyta</taxon>
        <taxon>Embryophyta</taxon>
        <taxon>Tracheophyta</taxon>
        <taxon>Spermatophyta</taxon>
        <taxon>Magnoliopsida</taxon>
        <taxon>eudicotyledons</taxon>
        <taxon>Gunneridae</taxon>
        <taxon>Pentapetalae</taxon>
        <taxon>asterids</taxon>
        <taxon>campanulids</taxon>
        <taxon>Asterales</taxon>
        <taxon>Asteraceae</taxon>
        <taxon>Cichorioideae</taxon>
        <taxon>Cichorieae</taxon>
        <taxon>Cichoriinae</taxon>
        <taxon>Cichorium</taxon>
    </lineage>
</organism>
<name>A0ACB8YYA8_CICIN</name>
<sequence length="285" mass="32682">MTGESQLPSSIIKIRIACSSLIEFPISLSMKPFYIHSTTKAGTPCESPSSTNPSRYNFLLLFSNAQPLCSMEPSVCVYTYTRHHLVCWRRNDAKEQNSLLCIWNSIFRRDFLNFSGVNHRSFDNYIVVCCVLKHYNNLRKSLAMGNYMELLIWLSLAHDFPFLLNVSKLRLNFCYLFSGYTKGYARARSRCGKKDKVGAQIYAVGFHCPTPIQEHSWYISLENRDIMAITKTCSGKTLGYLILTFMLPKRCHNNPYNGHRVVVLSHTSKRATQIHQIQDEAIQLG</sequence>
<keyword evidence="2" id="KW-1185">Reference proteome</keyword>
<reference evidence="1 2" key="2">
    <citation type="journal article" date="2022" name="Mol. Ecol. Resour.">
        <title>The genomes of chicory, endive, great burdock and yacon provide insights into Asteraceae paleo-polyploidization history and plant inulin production.</title>
        <authorList>
            <person name="Fan W."/>
            <person name="Wang S."/>
            <person name="Wang H."/>
            <person name="Wang A."/>
            <person name="Jiang F."/>
            <person name="Liu H."/>
            <person name="Zhao H."/>
            <person name="Xu D."/>
            <person name="Zhang Y."/>
        </authorList>
    </citation>
    <scope>NUCLEOTIDE SEQUENCE [LARGE SCALE GENOMIC DNA]</scope>
    <source>
        <strain evidence="2">cv. Punajuju</strain>
        <tissue evidence="1">Leaves</tissue>
    </source>
</reference>
<evidence type="ECO:0000313" key="1">
    <source>
        <dbReference type="EMBL" id="KAI3690379.1"/>
    </source>
</evidence>
<gene>
    <name evidence="1" type="ORF">L2E82_48403</name>
</gene>
<comment type="caution">
    <text evidence="1">The sequence shown here is derived from an EMBL/GenBank/DDBJ whole genome shotgun (WGS) entry which is preliminary data.</text>
</comment>
<reference evidence="2" key="1">
    <citation type="journal article" date="2022" name="Mol. Ecol. Resour.">
        <title>The genomes of chicory, endive, great burdock and yacon provide insights into Asteraceae palaeo-polyploidization history and plant inulin production.</title>
        <authorList>
            <person name="Fan W."/>
            <person name="Wang S."/>
            <person name="Wang H."/>
            <person name="Wang A."/>
            <person name="Jiang F."/>
            <person name="Liu H."/>
            <person name="Zhao H."/>
            <person name="Xu D."/>
            <person name="Zhang Y."/>
        </authorList>
    </citation>
    <scope>NUCLEOTIDE SEQUENCE [LARGE SCALE GENOMIC DNA]</scope>
    <source>
        <strain evidence="2">cv. Punajuju</strain>
    </source>
</reference>
<dbReference type="Proteomes" id="UP001055811">
    <property type="component" value="Linkage Group LG09"/>
</dbReference>
<proteinExistence type="predicted"/>